<dbReference type="AlphaFoldDB" id="A0A6S7GHE9"/>
<protein>
    <submittedName>
        <fullName evidence="1">Uncharacterized protein</fullName>
    </submittedName>
</protein>
<evidence type="ECO:0000313" key="1">
    <source>
        <dbReference type="EMBL" id="CAB3988942.1"/>
    </source>
</evidence>
<comment type="caution">
    <text evidence="1">The sequence shown here is derived from an EMBL/GenBank/DDBJ whole genome shotgun (WGS) entry which is preliminary data.</text>
</comment>
<dbReference type="InterPro" id="IPR052055">
    <property type="entry name" value="Hepadnavirus_pol/RT"/>
</dbReference>
<accession>A0A6S7GHE9</accession>
<dbReference type="PANTHER" id="PTHR33050">
    <property type="entry name" value="REVERSE TRANSCRIPTASE DOMAIN-CONTAINING PROTEIN"/>
    <property type="match status" value="1"/>
</dbReference>
<name>A0A6S7GHE9_PARCT</name>
<dbReference type="Gene3D" id="3.30.70.270">
    <property type="match status" value="1"/>
</dbReference>
<dbReference type="OrthoDB" id="5987432at2759"/>
<dbReference type="SUPFAM" id="SSF56672">
    <property type="entry name" value="DNA/RNA polymerases"/>
    <property type="match status" value="1"/>
</dbReference>
<organism evidence="1 2">
    <name type="scientific">Paramuricea clavata</name>
    <name type="common">Red gorgonian</name>
    <name type="synonym">Violescent sea-whip</name>
    <dbReference type="NCBI Taxonomy" id="317549"/>
    <lineage>
        <taxon>Eukaryota</taxon>
        <taxon>Metazoa</taxon>
        <taxon>Cnidaria</taxon>
        <taxon>Anthozoa</taxon>
        <taxon>Octocorallia</taxon>
        <taxon>Malacalcyonacea</taxon>
        <taxon>Plexauridae</taxon>
        <taxon>Paramuricea</taxon>
    </lineage>
</organism>
<evidence type="ECO:0000313" key="2">
    <source>
        <dbReference type="Proteomes" id="UP001152795"/>
    </source>
</evidence>
<keyword evidence="2" id="KW-1185">Reference proteome</keyword>
<gene>
    <name evidence="1" type="ORF">PACLA_8A052173</name>
</gene>
<dbReference type="PANTHER" id="PTHR33050:SF7">
    <property type="entry name" value="RIBONUCLEASE H"/>
    <property type="match status" value="1"/>
</dbReference>
<sequence>MCVGVIYLFFFFCAVLVPLAFYCFFVLARPTLGLNTPVAAVTPLVLEEFTRELAAYPLSKRRYVLDGIRLGFRVGWEPDRVSLRSRTSNMRSASDHPDVVDAYLSSELAARRVAGPFTNLPVPLLHVSPFGVIPKNHQLGKWRLILDLSSPAGHSVNDGIPKDPYSLHYVKVDDAIRALVDLGPGTLMAKFDVKAAYRNIPIHPDDRYLLGMKWRDRFYVDLVLPFGLQVGPVYLQFGC</sequence>
<dbReference type="Gene3D" id="3.10.10.10">
    <property type="entry name" value="HIV Type 1 Reverse Transcriptase, subunit A, domain 1"/>
    <property type="match status" value="1"/>
</dbReference>
<dbReference type="InterPro" id="IPR043128">
    <property type="entry name" value="Rev_trsase/Diguanyl_cyclase"/>
</dbReference>
<dbReference type="InterPro" id="IPR043502">
    <property type="entry name" value="DNA/RNA_pol_sf"/>
</dbReference>
<dbReference type="Proteomes" id="UP001152795">
    <property type="component" value="Unassembled WGS sequence"/>
</dbReference>
<proteinExistence type="predicted"/>
<reference evidence="1" key="1">
    <citation type="submission" date="2020-04" db="EMBL/GenBank/DDBJ databases">
        <authorList>
            <person name="Alioto T."/>
            <person name="Alioto T."/>
            <person name="Gomez Garrido J."/>
        </authorList>
    </citation>
    <scope>NUCLEOTIDE SEQUENCE</scope>
    <source>
        <strain evidence="1">A484AB</strain>
    </source>
</reference>
<dbReference type="EMBL" id="CACRXK020001409">
    <property type="protein sequence ID" value="CAB3988942.1"/>
    <property type="molecule type" value="Genomic_DNA"/>
</dbReference>